<protein>
    <submittedName>
        <fullName evidence="1">Uncharacterized protein</fullName>
    </submittedName>
</protein>
<accession>A0AAW5RFE1</accession>
<comment type="caution">
    <text evidence="1">The sequence shown here is derived from an EMBL/GenBank/DDBJ whole genome shotgun (WGS) entry which is preliminary data.</text>
</comment>
<reference evidence="1" key="1">
    <citation type="submission" date="2021-06" db="EMBL/GenBank/DDBJ databases">
        <title>Propagation of a rapidly emergent carbapenem-resistant Acinetobacter baumannii lineage by various extra-hospital transmission networks.</title>
        <authorList>
            <person name="Calix J."/>
        </authorList>
    </citation>
    <scope>NUCLEOTIDE SEQUENCE</scope>
    <source>
        <strain evidence="1">WU_MDCI_Aw63</strain>
    </source>
</reference>
<name>A0AAW5RFE1_ACIJU</name>
<sequence>MNAIKFIQQNGVDAARMVIGCAEMGDVETPNIDDLKRLVESVDMLKRFGGIELSKEWILEYSSFPYRVELKQAIADYESIYGGEHV</sequence>
<organism evidence="1 2">
    <name type="scientific">Acinetobacter junii</name>
    <dbReference type="NCBI Taxonomy" id="40215"/>
    <lineage>
        <taxon>Bacteria</taxon>
        <taxon>Pseudomonadati</taxon>
        <taxon>Pseudomonadota</taxon>
        <taxon>Gammaproteobacteria</taxon>
        <taxon>Moraxellales</taxon>
        <taxon>Moraxellaceae</taxon>
        <taxon>Acinetobacter</taxon>
    </lineage>
</organism>
<evidence type="ECO:0000313" key="2">
    <source>
        <dbReference type="Proteomes" id="UP001208534"/>
    </source>
</evidence>
<proteinExistence type="predicted"/>
<dbReference type="AlphaFoldDB" id="A0AAW5RFE1"/>
<evidence type="ECO:0000313" key="1">
    <source>
        <dbReference type="EMBL" id="MCU4397806.1"/>
    </source>
</evidence>
<dbReference type="EMBL" id="JAHPRE010000055">
    <property type="protein sequence ID" value="MCU4397806.1"/>
    <property type="molecule type" value="Genomic_DNA"/>
</dbReference>
<dbReference type="Proteomes" id="UP001208534">
    <property type="component" value="Unassembled WGS sequence"/>
</dbReference>
<dbReference type="RefSeq" id="WP_262579261.1">
    <property type="nucleotide sequence ID" value="NZ_JAHPRE010000055.1"/>
</dbReference>
<gene>
    <name evidence="1" type="ORF">KTH64_12765</name>
</gene>